<evidence type="ECO:0000313" key="2">
    <source>
        <dbReference type="WBParaSite" id="JU765_v2.g15889.t1"/>
    </source>
</evidence>
<reference evidence="2" key="1">
    <citation type="submission" date="2022-11" db="UniProtKB">
        <authorList>
            <consortium name="WormBaseParasite"/>
        </authorList>
    </citation>
    <scope>IDENTIFICATION</scope>
</reference>
<dbReference type="Proteomes" id="UP000887576">
    <property type="component" value="Unplaced"/>
</dbReference>
<protein>
    <submittedName>
        <fullName evidence="2">Uncharacterized protein</fullName>
    </submittedName>
</protein>
<name>A0AC34QFA3_9BILA</name>
<evidence type="ECO:0000313" key="1">
    <source>
        <dbReference type="Proteomes" id="UP000887576"/>
    </source>
</evidence>
<sequence>MIVYPIGYQPTTPPTHPPTHPTTTQKPWTVTAPADNRGTNHHNSENQKLGNDDDFIMPKKTNNEESDYTDYGQSEEDLFFWKPGYTPPKPELSRVNPSSSESNFDSDDDAFEINVHQTERKI</sequence>
<proteinExistence type="predicted"/>
<accession>A0AC34QFA3</accession>
<organism evidence="1 2">
    <name type="scientific">Panagrolaimus sp. JU765</name>
    <dbReference type="NCBI Taxonomy" id="591449"/>
    <lineage>
        <taxon>Eukaryota</taxon>
        <taxon>Metazoa</taxon>
        <taxon>Ecdysozoa</taxon>
        <taxon>Nematoda</taxon>
        <taxon>Chromadorea</taxon>
        <taxon>Rhabditida</taxon>
        <taxon>Tylenchina</taxon>
        <taxon>Panagrolaimomorpha</taxon>
        <taxon>Panagrolaimoidea</taxon>
        <taxon>Panagrolaimidae</taxon>
        <taxon>Panagrolaimus</taxon>
    </lineage>
</organism>
<dbReference type="WBParaSite" id="JU765_v2.g15889.t1">
    <property type="protein sequence ID" value="JU765_v2.g15889.t1"/>
    <property type="gene ID" value="JU765_v2.g15889"/>
</dbReference>